<protein>
    <recommendedName>
        <fullName evidence="3">F-box domain-containing protein</fullName>
    </recommendedName>
</protein>
<dbReference type="AlphaFoldDB" id="A0A8T0PK65"/>
<keyword evidence="2" id="KW-1185">Reference proteome</keyword>
<name>A0A8T0PK65_PANVG</name>
<evidence type="ECO:0008006" key="3">
    <source>
        <dbReference type="Google" id="ProtNLM"/>
    </source>
</evidence>
<organism evidence="1 2">
    <name type="scientific">Panicum virgatum</name>
    <name type="common">Blackwell switchgrass</name>
    <dbReference type="NCBI Taxonomy" id="38727"/>
    <lineage>
        <taxon>Eukaryota</taxon>
        <taxon>Viridiplantae</taxon>
        <taxon>Streptophyta</taxon>
        <taxon>Embryophyta</taxon>
        <taxon>Tracheophyta</taxon>
        <taxon>Spermatophyta</taxon>
        <taxon>Magnoliopsida</taxon>
        <taxon>Liliopsida</taxon>
        <taxon>Poales</taxon>
        <taxon>Poaceae</taxon>
        <taxon>PACMAD clade</taxon>
        <taxon>Panicoideae</taxon>
        <taxon>Panicodae</taxon>
        <taxon>Paniceae</taxon>
        <taxon>Panicinae</taxon>
        <taxon>Panicum</taxon>
        <taxon>Panicum sect. Hiantes</taxon>
    </lineage>
</organism>
<evidence type="ECO:0000313" key="1">
    <source>
        <dbReference type="EMBL" id="KAG2561495.1"/>
    </source>
</evidence>
<reference evidence="1" key="1">
    <citation type="submission" date="2020-05" db="EMBL/GenBank/DDBJ databases">
        <title>WGS assembly of Panicum virgatum.</title>
        <authorList>
            <person name="Lovell J.T."/>
            <person name="Jenkins J."/>
            <person name="Shu S."/>
            <person name="Juenger T.E."/>
            <person name="Schmutz J."/>
        </authorList>
    </citation>
    <scope>NUCLEOTIDE SEQUENCE</scope>
    <source>
        <strain evidence="1">AP13</strain>
    </source>
</reference>
<comment type="caution">
    <text evidence="1">The sequence shown here is derived from an EMBL/GenBank/DDBJ whole genome shotgun (WGS) entry which is preliminary data.</text>
</comment>
<proteinExistence type="predicted"/>
<evidence type="ECO:0000313" key="2">
    <source>
        <dbReference type="Proteomes" id="UP000823388"/>
    </source>
</evidence>
<accession>A0A8T0PK65</accession>
<sequence>MAVRKHMPSMQDLPMEVAVQIAGHLAATSVSPMDDLRSLWVTCRFLHGVTSDRAVGQHINVPQFSTAMLWRDRAAYATLLAHPTDIGNSEACYMTGMKNIFSKVTPEARPCIVELAHTAERRPNVAAYVAAILLFRANTGADDDQATMRYNRQVEGN</sequence>
<dbReference type="EMBL" id="CM029051">
    <property type="protein sequence ID" value="KAG2561495.1"/>
    <property type="molecule type" value="Genomic_DNA"/>
</dbReference>
<dbReference type="Proteomes" id="UP000823388">
    <property type="component" value="Chromosome 8K"/>
</dbReference>
<gene>
    <name evidence="1" type="ORF">PVAP13_8KG163601</name>
</gene>